<dbReference type="EMBL" id="UHDK01000001">
    <property type="protein sequence ID" value="SUM32414.1"/>
    <property type="molecule type" value="Genomic_DNA"/>
</dbReference>
<keyword evidence="1" id="KW-0812">Transmembrane</keyword>
<name>A0A380FGT2_STAGA</name>
<evidence type="ECO:0000256" key="1">
    <source>
        <dbReference type="SAM" id="Phobius"/>
    </source>
</evidence>
<protein>
    <submittedName>
        <fullName evidence="2">Membrane protein, putative</fullName>
    </submittedName>
</protein>
<accession>A0A380FGT2</accession>
<keyword evidence="1" id="KW-0472">Membrane</keyword>
<evidence type="ECO:0000313" key="2">
    <source>
        <dbReference type="EMBL" id="SUM32414.1"/>
    </source>
</evidence>
<keyword evidence="1" id="KW-1133">Transmembrane helix</keyword>
<feature type="transmembrane region" description="Helical" evidence="1">
    <location>
        <begin position="9"/>
        <end position="28"/>
    </location>
</feature>
<reference evidence="2 3" key="1">
    <citation type="submission" date="2018-06" db="EMBL/GenBank/DDBJ databases">
        <authorList>
            <consortium name="Pathogen Informatics"/>
            <person name="Doyle S."/>
        </authorList>
    </citation>
    <scope>NUCLEOTIDE SEQUENCE [LARGE SCALE GENOMIC DNA]</scope>
    <source>
        <strain evidence="2 3">NCTC12195</strain>
    </source>
</reference>
<proteinExistence type="predicted"/>
<evidence type="ECO:0000313" key="3">
    <source>
        <dbReference type="Proteomes" id="UP000255277"/>
    </source>
</evidence>
<gene>
    <name evidence="2" type="ORF">NCTC12195_01859</name>
</gene>
<dbReference type="Proteomes" id="UP000255277">
    <property type="component" value="Unassembled WGS sequence"/>
</dbReference>
<organism evidence="2 3">
    <name type="scientific">Staphylococcus gallinarum</name>
    <dbReference type="NCBI Taxonomy" id="1293"/>
    <lineage>
        <taxon>Bacteria</taxon>
        <taxon>Bacillati</taxon>
        <taxon>Bacillota</taxon>
        <taxon>Bacilli</taxon>
        <taxon>Bacillales</taxon>
        <taxon>Staphylococcaceae</taxon>
        <taxon>Staphylococcus</taxon>
    </lineage>
</organism>
<dbReference type="AlphaFoldDB" id="A0A380FGT2"/>
<sequence>MNQLKNRDYFFDNARALLIFLVVFGHLLQPYSGEKSFFIIFISDNI</sequence>